<dbReference type="Pfam" id="PF02493">
    <property type="entry name" value="MORN"/>
    <property type="match status" value="2"/>
</dbReference>
<name>A7SLW4_NEMVE</name>
<accession>A7SLW4</accession>
<dbReference type="AlphaFoldDB" id="A7SLW4"/>
<protein>
    <submittedName>
        <fullName evidence="10">Uncharacterized protein</fullName>
    </submittedName>
</protein>
<gene>
    <name evidence="10" type="ORF">NEMVEDRAFT_v1g214305</name>
</gene>
<evidence type="ECO:0000256" key="1">
    <source>
        <dbReference type="ARBA" id="ARBA00004230"/>
    </source>
</evidence>
<keyword evidence="3" id="KW-0963">Cytoplasm</keyword>
<evidence type="ECO:0000256" key="2">
    <source>
        <dbReference type="ARBA" id="ARBA00004430"/>
    </source>
</evidence>
<feature type="region of interest" description="Disordered" evidence="9">
    <location>
        <begin position="183"/>
        <end position="222"/>
    </location>
</feature>
<reference evidence="10 11" key="1">
    <citation type="journal article" date="2007" name="Science">
        <title>Sea anemone genome reveals ancestral eumetazoan gene repertoire and genomic organization.</title>
        <authorList>
            <person name="Putnam N.H."/>
            <person name="Srivastava M."/>
            <person name="Hellsten U."/>
            <person name="Dirks B."/>
            <person name="Chapman J."/>
            <person name="Salamov A."/>
            <person name="Terry A."/>
            <person name="Shapiro H."/>
            <person name="Lindquist E."/>
            <person name="Kapitonov V.V."/>
            <person name="Jurka J."/>
            <person name="Genikhovich G."/>
            <person name="Grigoriev I.V."/>
            <person name="Lucas S.M."/>
            <person name="Steele R.E."/>
            <person name="Finnerty J.R."/>
            <person name="Technau U."/>
            <person name="Martindale M.Q."/>
            <person name="Rokhsar D.S."/>
        </authorList>
    </citation>
    <scope>NUCLEOTIDE SEQUENCE [LARGE SCALE GENOMIC DNA]</scope>
    <source>
        <strain evidence="11">CH2 X CH6</strain>
    </source>
</reference>
<keyword evidence="8" id="KW-0966">Cell projection</keyword>
<keyword evidence="6" id="KW-0969">Cilium</keyword>
<evidence type="ECO:0000256" key="4">
    <source>
        <dbReference type="ARBA" id="ARBA00022737"/>
    </source>
</evidence>
<evidence type="ECO:0000256" key="6">
    <source>
        <dbReference type="ARBA" id="ARBA00023069"/>
    </source>
</evidence>
<evidence type="ECO:0000313" key="11">
    <source>
        <dbReference type="Proteomes" id="UP000001593"/>
    </source>
</evidence>
<dbReference type="OMA" id="NIGWFYR"/>
<dbReference type="Gene3D" id="2.20.110.10">
    <property type="entry name" value="Histone H3 K4-specific methyltransferase SET7/9 N-terminal domain"/>
    <property type="match status" value="1"/>
</dbReference>
<dbReference type="PANTHER" id="PTHR46613:SF1">
    <property type="entry name" value="RADIAL SPOKE HEAD 10 HOMOLOG B-RELATED"/>
    <property type="match status" value="1"/>
</dbReference>
<keyword evidence="7" id="KW-0206">Cytoskeleton</keyword>
<feature type="compositionally biased region" description="Basic and acidic residues" evidence="9">
    <location>
        <begin position="195"/>
        <end position="207"/>
    </location>
</feature>
<keyword evidence="11" id="KW-1185">Reference proteome</keyword>
<evidence type="ECO:0000256" key="9">
    <source>
        <dbReference type="SAM" id="MobiDB-lite"/>
    </source>
</evidence>
<evidence type="ECO:0000313" key="10">
    <source>
        <dbReference type="EMBL" id="EDO35308.1"/>
    </source>
</evidence>
<sequence>MGASTSKSPSPLEPQDDFTKIDNYTGSYKDGKRHGYGVYYFANGDIYDGQWRKGRKEGYGKYVFAKGESNIGWFYRDEYVGKEPNEKLRRKMKKRNMSIDEEGPDPIPRDSSLVHTETTNIQGADSDKEDDSIPKLKDPTGLDFRRAESVRRQKFYRAKYNIPDKNSPGNGCEAKDSVRAKWGLSRSKPNSNASFKDKSKTYAKDPKLLTAEEEAEERRRSKRLRESIRAKYKLRS</sequence>
<dbReference type="InParanoid" id="A7SLW4"/>
<keyword evidence="5" id="KW-0282">Flagellum</keyword>
<dbReference type="SUPFAM" id="SSF82185">
    <property type="entry name" value="Histone H3 K4-specific methyltransferase SET7/9 N-terminal domain"/>
    <property type="match status" value="1"/>
</dbReference>
<dbReference type="EMBL" id="DS469702">
    <property type="protein sequence ID" value="EDO35308.1"/>
    <property type="molecule type" value="Genomic_DNA"/>
</dbReference>
<dbReference type="GO" id="GO:0005930">
    <property type="term" value="C:axoneme"/>
    <property type="evidence" value="ECO:0007669"/>
    <property type="project" value="UniProtKB-SubCell"/>
</dbReference>
<feature type="compositionally biased region" description="Polar residues" evidence="9">
    <location>
        <begin position="113"/>
        <end position="123"/>
    </location>
</feature>
<feature type="compositionally biased region" description="Basic and acidic residues" evidence="9">
    <location>
        <begin position="131"/>
        <end position="148"/>
    </location>
</feature>
<keyword evidence="4" id="KW-0677">Repeat</keyword>
<dbReference type="KEGG" id="nve:5506734"/>
<evidence type="ECO:0000256" key="7">
    <source>
        <dbReference type="ARBA" id="ARBA00023212"/>
    </source>
</evidence>
<feature type="region of interest" description="Disordered" evidence="9">
    <location>
        <begin position="1"/>
        <end position="33"/>
    </location>
</feature>
<dbReference type="OrthoDB" id="270720at2759"/>
<dbReference type="HOGENOM" id="CLU_1176662_0_0_1"/>
<dbReference type="GO" id="GO:0031514">
    <property type="term" value="C:motile cilium"/>
    <property type="evidence" value="ECO:0007669"/>
    <property type="project" value="UniProtKB-SubCell"/>
</dbReference>
<dbReference type="InterPro" id="IPR003409">
    <property type="entry name" value="MORN"/>
</dbReference>
<evidence type="ECO:0000256" key="8">
    <source>
        <dbReference type="ARBA" id="ARBA00023273"/>
    </source>
</evidence>
<evidence type="ECO:0000256" key="3">
    <source>
        <dbReference type="ARBA" id="ARBA00022490"/>
    </source>
</evidence>
<evidence type="ECO:0000256" key="5">
    <source>
        <dbReference type="ARBA" id="ARBA00022846"/>
    </source>
</evidence>
<dbReference type="PANTHER" id="PTHR46613">
    <property type="entry name" value="RADIAL SPOKE HEAD 10 HOMOLOG B-RELATED"/>
    <property type="match status" value="1"/>
</dbReference>
<dbReference type="Proteomes" id="UP000001593">
    <property type="component" value="Unassembled WGS sequence"/>
</dbReference>
<dbReference type="SMART" id="SM00698">
    <property type="entry name" value="MORN"/>
    <property type="match status" value="2"/>
</dbReference>
<comment type="subcellular location">
    <subcellularLocation>
        <location evidence="1">Cell projection</location>
        <location evidence="1">Cilium</location>
        <location evidence="1">Flagellum</location>
    </subcellularLocation>
    <subcellularLocation>
        <location evidence="2">Cytoplasm</location>
        <location evidence="2">Cytoskeleton</location>
        <location evidence="2">Cilium axoneme</location>
    </subcellularLocation>
</comment>
<proteinExistence type="predicted"/>
<organism evidence="10 11">
    <name type="scientific">Nematostella vectensis</name>
    <name type="common">Starlet sea anemone</name>
    <dbReference type="NCBI Taxonomy" id="45351"/>
    <lineage>
        <taxon>Eukaryota</taxon>
        <taxon>Metazoa</taxon>
        <taxon>Cnidaria</taxon>
        <taxon>Anthozoa</taxon>
        <taxon>Hexacorallia</taxon>
        <taxon>Actiniaria</taxon>
        <taxon>Edwardsiidae</taxon>
        <taxon>Nematostella</taxon>
    </lineage>
</organism>
<feature type="region of interest" description="Disordered" evidence="9">
    <location>
        <begin position="89"/>
        <end position="148"/>
    </location>
</feature>
<dbReference type="PhylomeDB" id="A7SLW4"/>